<sequence>MPRIKAIIRNLKSRLSITRKKDGKRTGKGKGKERCQAGEGEMVVSDGGEMRKPDEEEEVVEGNLKDRGTEGEEMGRVVESGRYYSKEGTEVAQPQAGLRDEDIWGLREDDREGLRYGDDMPLSSAWAQGESRRSATEDGRKSYKSEPAEKKRRVLLGRCRCRAEEEEVSGTEEEETIENVGSFRVESVGNREQYMVELSQRPYPSISADILVIRVPNANQRVMSEINADQSTEGAHTPPERVMAEQYLKEETNASKEGVFHRERFSLTMISSLWSSEKILKAPKALARITTRLRSRKLMKKKRKDELAEARLAASLQRHSEREDERKLEELELGRISSENVLFTGNNVSSGVAMPLSLPVSDEKRFVSGGRDSQLVQCPEKHQGEVWQMGWMIGELGSSQRDPYWLLQDDVTPYVRRFDNSDNEVLGGHGDTVPLQRCIRRVRGCENLASMM</sequence>
<protein>
    <submittedName>
        <fullName evidence="2">Uncharacterized protein</fullName>
    </submittedName>
</protein>
<feature type="region of interest" description="Disordered" evidence="1">
    <location>
        <begin position="15"/>
        <end position="148"/>
    </location>
</feature>
<keyword evidence="3" id="KW-1185">Reference proteome</keyword>
<name>A0A4S2MVN5_9PEZI</name>
<evidence type="ECO:0000256" key="1">
    <source>
        <dbReference type="SAM" id="MobiDB-lite"/>
    </source>
</evidence>
<evidence type="ECO:0000313" key="3">
    <source>
        <dbReference type="Proteomes" id="UP000298138"/>
    </source>
</evidence>
<feature type="compositionally biased region" description="Basic and acidic residues" evidence="1">
    <location>
        <begin position="130"/>
        <end position="148"/>
    </location>
</feature>
<feature type="compositionally biased region" description="Basic and acidic residues" evidence="1">
    <location>
        <begin position="63"/>
        <end position="76"/>
    </location>
</feature>
<reference evidence="2 3" key="1">
    <citation type="submission" date="2019-04" db="EMBL/GenBank/DDBJ databases">
        <title>Comparative genomics and transcriptomics to analyze fruiting body development in filamentous ascomycetes.</title>
        <authorList>
            <consortium name="DOE Joint Genome Institute"/>
            <person name="Lutkenhaus R."/>
            <person name="Traeger S."/>
            <person name="Breuer J."/>
            <person name="Kuo A."/>
            <person name="Lipzen A."/>
            <person name="Pangilinan J."/>
            <person name="Dilworth D."/>
            <person name="Sandor L."/>
            <person name="Poggeler S."/>
            <person name="Barry K."/>
            <person name="Grigoriev I.V."/>
            <person name="Nowrousian M."/>
        </authorList>
    </citation>
    <scope>NUCLEOTIDE SEQUENCE [LARGE SCALE GENOMIC DNA]</scope>
    <source>
        <strain evidence="2 3">CBS 389.68</strain>
    </source>
</reference>
<feature type="compositionally biased region" description="Basic and acidic residues" evidence="1">
    <location>
        <begin position="98"/>
        <end position="118"/>
    </location>
</feature>
<evidence type="ECO:0000313" key="2">
    <source>
        <dbReference type="EMBL" id="TGZ80637.1"/>
    </source>
</evidence>
<proteinExistence type="predicted"/>
<accession>A0A4S2MVN5</accession>
<gene>
    <name evidence="2" type="ORF">EX30DRAFT_349180</name>
</gene>
<dbReference type="Proteomes" id="UP000298138">
    <property type="component" value="Unassembled WGS sequence"/>
</dbReference>
<organism evidence="2 3">
    <name type="scientific">Ascodesmis nigricans</name>
    <dbReference type="NCBI Taxonomy" id="341454"/>
    <lineage>
        <taxon>Eukaryota</taxon>
        <taxon>Fungi</taxon>
        <taxon>Dikarya</taxon>
        <taxon>Ascomycota</taxon>
        <taxon>Pezizomycotina</taxon>
        <taxon>Pezizomycetes</taxon>
        <taxon>Pezizales</taxon>
        <taxon>Ascodesmidaceae</taxon>
        <taxon>Ascodesmis</taxon>
    </lineage>
</organism>
<feature type="compositionally biased region" description="Basic residues" evidence="1">
    <location>
        <begin position="17"/>
        <end position="29"/>
    </location>
</feature>
<dbReference type="InParanoid" id="A0A4S2MVN5"/>
<dbReference type="AlphaFoldDB" id="A0A4S2MVN5"/>
<dbReference type="EMBL" id="ML220123">
    <property type="protein sequence ID" value="TGZ80637.1"/>
    <property type="molecule type" value="Genomic_DNA"/>
</dbReference>